<dbReference type="OrthoDB" id="9785840at2"/>
<accession>A0A1H6EGE3</accession>
<sequence>MVADNGFEQGGGRVVQVTIPAEVAFDLDKFQAVQKDILGRLGCRGCCSGWDIRYELQRRFLVNDKLEIREPG</sequence>
<dbReference type="RefSeq" id="WP_160150443.1">
    <property type="nucleotide sequence ID" value="NZ_FNVT01000009.1"/>
</dbReference>
<organism evidence="1 2">
    <name type="scientific">Nonomuraea solani</name>
    <dbReference type="NCBI Taxonomy" id="1144553"/>
    <lineage>
        <taxon>Bacteria</taxon>
        <taxon>Bacillati</taxon>
        <taxon>Actinomycetota</taxon>
        <taxon>Actinomycetes</taxon>
        <taxon>Streptosporangiales</taxon>
        <taxon>Streptosporangiaceae</taxon>
        <taxon>Nonomuraea</taxon>
    </lineage>
</organism>
<keyword evidence="2" id="KW-1185">Reference proteome</keyword>
<dbReference type="Proteomes" id="UP000236732">
    <property type="component" value="Unassembled WGS sequence"/>
</dbReference>
<name>A0A1H6EGE3_9ACTN</name>
<evidence type="ECO:0000313" key="1">
    <source>
        <dbReference type="EMBL" id="SEG95885.1"/>
    </source>
</evidence>
<proteinExistence type="predicted"/>
<dbReference type="EMBL" id="FNVT01000009">
    <property type="protein sequence ID" value="SEG95885.1"/>
    <property type="molecule type" value="Genomic_DNA"/>
</dbReference>
<reference evidence="1 2" key="1">
    <citation type="submission" date="2016-10" db="EMBL/GenBank/DDBJ databases">
        <authorList>
            <person name="de Groot N.N."/>
        </authorList>
    </citation>
    <scope>NUCLEOTIDE SEQUENCE [LARGE SCALE GENOMIC DNA]</scope>
    <source>
        <strain evidence="1 2">CGMCC 4.7037</strain>
    </source>
</reference>
<evidence type="ECO:0000313" key="2">
    <source>
        <dbReference type="Proteomes" id="UP000236732"/>
    </source>
</evidence>
<protein>
    <submittedName>
        <fullName evidence="1">Uncharacterized protein</fullName>
    </submittedName>
</protein>
<dbReference type="AlphaFoldDB" id="A0A1H6EGE3"/>
<gene>
    <name evidence="1" type="ORF">SAMN05444920_109191</name>
</gene>